<keyword evidence="1" id="KW-0175">Coiled coil</keyword>
<feature type="coiled-coil region" evidence="1">
    <location>
        <begin position="448"/>
        <end position="503"/>
    </location>
</feature>
<dbReference type="GeneID" id="36532720"/>
<dbReference type="OrthoDB" id="4510215at2759"/>
<comment type="caution">
    <text evidence="4">The sequence shown here is derived from an EMBL/GenBank/DDBJ whole genome shotgun (WGS) entry which is preliminary data.</text>
</comment>
<dbReference type="AlphaFoldDB" id="A0A2I1CL62"/>
<evidence type="ECO:0000256" key="3">
    <source>
        <dbReference type="SAM" id="Phobius"/>
    </source>
</evidence>
<protein>
    <submittedName>
        <fullName evidence="4">Integral membrane protein</fullName>
    </submittedName>
</protein>
<dbReference type="EMBL" id="MSZS01000001">
    <property type="protein sequence ID" value="PKX98369.1"/>
    <property type="molecule type" value="Genomic_DNA"/>
</dbReference>
<sequence length="756" mass="84518">MTSHVEMYFLYGEAYDETAPVTRAEAWVRQFAYADLTTGAALSFALVTLLGVMVLFWEDLAPWISAVAKRLVSPILAVVAAASPLVMQLVSVRSRQELGTIVQDWVKQPIVDCRLVRLVSTVVSWWFPSKQPLTTVCRLAGSFVCGMTAYVWLFFPLWQFLSGFADGLLTETKEMSLYCMGIHGRWTIASQLTWRQWGKVAFCNGEETGLELRATIEDDWQLPRLFDLDGEIHHLRILAFAVASVSLAITAAWSFRALSKTSLFARVVVVFQQPSSPGQRADQVAGSETQLPGSSINKRQDDLMNLISRYEGILSEKERLLSATTQKLRATEQRMEDGWVQANRLAAVQVKRAEETRPRESTDVALLRLRRKLAETEAQLSLARGRARAVEDDATARVRSLCNQMAELEQQLQAQREQAGDISLGEVDSLRAELQVRNDQLVAIEHRLATAEARERDSRGRANDAEAERRQLADRVHKLDAQAQELTAQNEVLQALCDTLSQECGSLAAIQQERDDAFRLASALQHELVSTRATAEIAFRESQESLAQTRAAESNLRQSMQELRHACDLTLAQEHAASARAQARASELEAEVEDLQTKVGLAMRDAQRAQERAVSAERTIGILQTRLTRHEDAARGALQEIPKRHIGNLGSISTALAESEVKVAQQQALINDLGRQVEQLKLQGPSGPTDKAVQEDIQKLRAALDRVRRERTEDQLRWDKRTRELEEDNRKLRISLSNAEAASARRPGGRRPPTLP</sequence>
<gene>
    <name evidence="4" type="ORF">P174DRAFT_426670</name>
</gene>
<name>A0A2I1CL62_ASPN1</name>
<keyword evidence="3" id="KW-0472">Membrane</keyword>
<organism evidence="4 5">
    <name type="scientific">Aspergillus novofumigatus (strain IBT 16806)</name>
    <dbReference type="NCBI Taxonomy" id="1392255"/>
    <lineage>
        <taxon>Eukaryota</taxon>
        <taxon>Fungi</taxon>
        <taxon>Dikarya</taxon>
        <taxon>Ascomycota</taxon>
        <taxon>Pezizomycotina</taxon>
        <taxon>Eurotiomycetes</taxon>
        <taxon>Eurotiomycetidae</taxon>
        <taxon>Eurotiales</taxon>
        <taxon>Aspergillaceae</taxon>
        <taxon>Aspergillus</taxon>
        <taxon>Aspergillus subgen. Fumigati</taxon>
    </lineage>
</organism>
<keyword evidence="5" id="KW-1185">Reference proteome</keyword>
<feature type="region of interest" description="Disordered" evidence="2">
    <location>
        <begin position="736"/>
        <end position="756"/>
    </location>
</feature>
<proteinExistence type="predicted"/>
<dbReference type="RefSeq" id="XP_024686964.1">
    <property type="nucleotide sequence ID" value="XM_024825395.1"/>
</dbReference>
<accession>A0A2I1CL62</accession>
<dbReference type="VEuPathDB" id="FungiDB:P174DRAFT_426670"/>
<evidence type="ECO:0000313" key="4">
    <source>
        <dbReference type="EMBL" id="PKX98369.1"/>
    </source>
</evidence>
<feature type="transmembrane region" description="Helical" evidence="3">
    <location>
        <begin position="33"/>
        <end position="57"/>
    </location>
</feature>
<keyword evidence="3" id="KW-1133">Transmembrane helix</keyword>
<evidence type="ECO:0000256" key="2">
    <source>
        <dbReference type="SAM" id="MobiDB-lite"/>
    </source>
</evidence>
<dbReference type="OMA" id="WDKRTRE"/>
<evidence type="ECO:0000313" key="5">
    <source>
        <dbReference type="Proteomes" id="UP000234474"/>
    </source>
</evidence>
<dbReference type="Proteomes" id="UP000234474">
    <property type="component" value="Unassembled WGS sequence"/>
</dbReference>
<feature type="transmembrane region" description="Helical" evidence="3">
    <location>
        <begin position="139"/>
        <end position="161"/>
    </location>
</feature>
<evidence type="ECO:0000256" key="1">
    <source>
        <dbReference type="SAM" id="Coils"/>
    </source>
</evidence>
<keyword evidence="3" id="KW-0812">Transmembrane</keyword>
<dbReference type="STRING" id="1392255.A0A2I1CL62"/>
<feature type="coiled-coil region" evidence="1">
    <location>
        <begin position="366"/>
        <end position="418"/>
    </location>
</feature>
<reference evidence="5" key="1">
    <citation type="journal article" date="2018" name="Proc. Natl. Acad. Sci. U.S.A.">
        <title>Linking secondary metabolites to gene clusters through genome sequencing of six diverse Aspergillus species.</title>
        <authorList>
            <person name="Kaerboelling I."/>
            <person name="Vesth T.C."/>
            <person name="Frisvad J.C."/>
            <person name="Nybo J.L."/>
            <person name="Theobald S."/>
            <person name="Kuo A."/>
            <person name="Bowyer P."/>
            <person name="Matsuda Y."/>
            <person name="Mondo S."/>
            <person name="Lyhne E.K."/>
            <person name="Kogle M.E."/>
            <person name="Clum A."/>
            <person name="Lipzen A."/>
            <person name="Salamov A."/>
            <person name="Ngan C.Y."/>
            <person name="Daum C."/>
            <person name="Chiniquy J."/>
            <person name="Barry K."/>
            <person name="LaButti K."/>
            <person name="Haridas S."/>
            <person name="Simmons B.A."/>
            <person name="Magnuson J.K."/>
            <person name="Mortensen U.H."/>
            <person name="Larsen T.O."/>
            <person name="Grigoriev I.V."/>
            <person name="Baker S.E."/>
            <person name="Andersen M.R."/>
        </authorList>
    </citation>
    <scope>NUCLEOTIDE SEQUENCE [LARGE SCALE GENOMIC DNA]</scope>
    <source>
        <strain evidence="5">IBT 16806</strain>
    </source>
</reference>
<feature type="coiled-coil region" evidence="1">
    <location>
        <begin position="571"/>
        <end position="626"/>
    </location>
</feature>
<feature type="transmembrane region" description="Helical" evidence="3">
    <location>
        <begin position="63"/>
        <end position="86"/>
    </location>
</feature>